<dbReference type="CDD" id="cd00093">
    <property type="entry name" value="HTH_XRE"/>
    <property type="match status" value="1"/>
</dbReference>
<evidence type="ECO:0000313" key="3">
    <source>
        <dbReference type="Proteomes" id="UP000324611"/>
    </source>
</evidence>
<evidence type="ECO:0000259" key="1">
    <source>
        <dbReference type="PROSITE" id="PS50943"/>
    </source>
</evidence>
<organism evidence="2 3">
    <name type="scientific">Chitinophaga agrisoli</name>
    <dbReference type="NCBI Taxonomy" id="2607653"/>
    <lineage>
        <taxon>Bacteria</taxon>
        <taxon>Pseudomonadati</taxon>
        <taxon>Bacteroidota</taxon>
        <taxon>Chitinophagia</taxon>
        <taxon>Chitinophagales</taxon>
        <taxon>Chitinophagaceae</taxon>
        <taxon>Chitinophaga</taxon>
    </lineage>
</organism>
<sequence length="97" mass="11571">MTNFAELIRIERAKQRLLLREVAVKLEIDQAVISKFERNERKPTKEQVLKFAKFYNLDEETLLIEWLSDKVANDLQEEHLAYKVLEAARQKIKNDKK</sequence>
<name>A0A5B2VWR1_9BACT</name>
<dbReference type="InterPro" id="IPR010982">
    <property type="entry name" value="Lambda_DNA-bd_dom_sf"/>
</dbReference>
<dbReference type="PROSITE" id="PS50943">
    <property type="entry name" value="HTH_CROC1"/>
    <property type="match status" value="1"/>
</dbReference>
<comment type="caution">
    <text evidence="2">The sequence shown here is derived from an EMBL/GenBank/DDBJ whole genome shotgun (WGS) entry which is preliminary data.</text>
</comment>
<reference evidence="2 3" key="1">
    <citation type="submission" date="2019-09" db="EMBL/GenBank/DDBJ databases">
        <title>Chitinophaga ginsengihumi sp. nov., isolated from soil of ginseng rhizosphere.</title>
        <authorList>
            <person name="Lee J."/>
        </authorList>
    </citation>
    <scope>NUCLEOTIDE SEQUENCE [LARGE SCALE GENOMIC DNA]</scope>
    <source>
        <strain evidence="2 3">BN140078</strain>
    </source>
</reference>
<evidence type="ECO:0000313" key="2">
    <source>
        <dbReference type="EMBL" id="KAA2242636.1"/>
    </source>
</evidence>
<dbReference type="Proteomes" id="UP000324611">
    <property type="component" value="Unassembled WGS sequence"/>
</dbReference>
<feature type="domain" description="HTH cro/C1-type" evidence="1">
    <location>
        <begin position="8"/>
        <end position="62"/>
    </location>
</feature>
<keyword evidence="3" id="KW-1185">Reference proteome</keyword>
<dbReference type="RefSeq" id="WP_149837508.1">
    <property type="nucleotide sequence ID" value="NZ_VUOC01000002.1"/>
</dbReference>
<dbReference type="InterPro" id="IPR001387">
    <property type="entry name" value="Cro/C1-type_HTH"/>
</dbReference>
<dbReference type="AlphaFoldDB" id="A0A5B2VWR1"/>
<protein>
    <submittedName>
        <fullName evidence="2">Helix-turn-helix transcriptional regulator</fullName>
    </submittedName>
</protein>
<proteinExistence type="predicted"/>
<dbReference type="SMART" id="SM00530">
    <property type="entry name" value="HTH_XRE"/>
    <property type="match status" value="1"/>
</dbReference>
<dbReference type="GO" id="GO:0003677">
    <property type="term" value="F:DNA binding"/>
    <property type="evidence" value="ECO:0007669"/>
    <property type="project" value="InterPro"/>
</dbReference>
<dbReference type="EMBL" id="VUOC01000002">
    <property type="protein sequence ID" value="KAA2242636.1"/>
    <property type="molecule type" value="Genomic_DNA"/>
</dbReference>
<dbReference type="Gene3D" id="1.10.260.40">
    <property type="entry name" value="lambda repressor-like DNA-binding domains"/>
    <property type="match status" value="1"/>
</dbReference>
<reference evidence="2 3" key="2">
    <citation type="submission" date="2019-09" db="EMBL/GenBank/DDBJ databases">
        <authorList>
            <person name="Jin C."/>
        </authorList>
    </citation>
    <scope>NUCLEOTIDE SEQUENCE [LARGE SCALE GENOMIC DNA]</scope>
    <source>
        <strain evidence="2 3">BN140078</strain>
    </source>
</reference>
<accession>A0A5B2VWR1</accession>
<gene>
    <name evidence="2" type="ORF">F0L74_08870</name>
</gene>
<dbReference type="SUPFAM" id="SSF47413">
    <property type="entry name" value="lambda repressor-like DNA-binding domains"/>
    <property type="match status" value="1"/>
</dbReference>
<dbReference type="Pfam" id="PF01381">
    <property type="entry name" value="HTH_3"/>
    <property type="match status" value="1"/>
</dbReference>